<proteinExistence type="predicted"/>
<dbReference type="RefSeq" id="WP_004437127.1">
    <property type="nucleotide sequence ID" value="NZ_AFEU01000003.1"/>
</dbReference>
<evidence type="ECO:0000313" key="2">
    <source>
        <dbReference type="Proteomes" id="UP000010523"/>
    </source>
</evidence>
<organism evidence="1 2">
    <name type="scientific">Bacillus methanolicus PB1</name>
    <dbReference type="NCBI Taxonomy" id="997296"/>
    <lineage>
        <taxon>Bacteria</taxon>
        <taxon>Bacillati</taxon>
        <taxon>Bacillota</taxon>
        <taxon>Bacilli</taxon>
        <taxon>Bacillales</taxon>
        <taxon>Bacillaceae</taxon>
        <taxon>Bacillus</taxon>
    </lineage>
</organism>
<dbReference type="Proteomes" id="UP000010523">
    <property type="component" value="Unassembled WGS sequence"/>
</dbReference>
<evidence type="ECO:0000313" key="1">
    <source>
        <dbReference type="EMBL" id="EIJ78570.1"/>
    </source>
</evidence>
<dbReference type="PATRIC" id="fig|997296.3.peg.2846"/>
<dbReference type="eggNOG" id="COG2265">
    <property type="taxonomic scope" value="Bacteria"/>
</dbReference>
<dbReference type="PANTHER" id="PTHR36112:SF1">
    <property type="entry name" value="RIBOSOMAL RNA SMALL SUBUNIT METHYLTRANSFERASE J"/>
    <property type="match status" value="1"/>
</dbReference>
<name>I3DWE9_BACMT</name>
<dbReference type="InterPro" id="IPR029063">
    <property type="entry name" value="SAM-dependent_MTases_sf"/>
</dbReference>
<keyword evidence="2" id="KW-1185">Reference proteome</keyword>
<dbReference type="EMBL" id="AFEU01000003">
    <property type="protein sequence ID" value="EIJ78570.1"/>
    <property type="molecule type" value="Genomic_DNA"/>
</dbReference>
<evidence type="ECO:0008006" key="3">
    <source>
        <dbReference type="Google" id="ProtNLM"/>
    </source>
</evidence>
<dbReference type="GO" id="GO:0008990">
    <property type="term" value="F:rRNA (guanine-N2-)-methyltransferase activity"/>
    <property type="evidence" value="ECO:0007669"/>
    <property type="project" value="InterPro"/>
</dbReference>
<reference evidence="1 2" key="1">
    <citation type="journal article" date="2012" name="Appl. Environ. Microbiol.">
        <title>Genome Sequence of Thermotolerant Bacillus methanolicus: Features and Regulation Related to Methylotrophy and Production of L-Lysine and L-Glutamate from Methanol.</title>
        <authorList>
            <person name="Heggeset T.M."/>
            <person name="Krog A."/>
            <person name="Balzer S."/>
            <person name="Wentzel A."/>
            <person name="Ellingsen T.E."/>
            <person name="Brautaset T."/>
        </authorList>
    </citation>
    <scope>NUCLEOTIDE SEQUENCE [LARGE SCALE GENOMIC DNA]</scope>
    <source>
        <strain evidence="1 2">PB1</strain>
    </source>
</reference>
<dbReference type="STRING" id="997296.PB1_13469"/>
<gene>
    <name evidence="1" type="ORF">PB1_13469</name>
</gene>
<sequence>MFVTTAGRTNEAMIEQAKQIAKELQVKYVERKKRSIQSIQLILQDDCIVVGKERLELYPFWEKDPFFFHPNSAMFRIKRMLKGEHDPFLEAAQLEPGMGFLDCTLGLASDSIIASFAVGEKGEVTGVEANPYLAYIVEKGLSKWNSGLETMDLAMKRINVVSSFAKRYLQSLADESYDVIYFDPMFEENILESDGIQALTKFAVYHDLDTELMNEAMRVARKRIVLKDHFRSTRFEKFGFHVYKRKTAKFHFGVLEKQ</sequence>
<protein>
    <recommendedName>
        <fullName evidence="3">Protein-L-isoD(D-D) O-methyltransferase</fullName>
    </recommendedName>
</protein>
<accession>I3DWE9</accession>
<dbReference type="PANTHER" id="PTHR36112">
    <property type="entry name" value="RIBOSOMAL RNA SMALL SUBUNIT METHYLTRANSFERASE J"/>
    <property type="match status" value="1"/>
</dbReference>
<dbReference type="InterPro" id="IPR007536">
    <property type="entry name" value="16SrRNA_methylTrfase_J"/>
</dbReference>
<dbReference type="SUPFAM" id="SSF53335">
    <property type="entry name" value="S-adenosyl-L-methionine-dependent methyltransferases"/>
    <property type="match status" value="1"/>
</dbReference>
<dbReference type="Pfam" id="PF04445">
    <property type="entry name" value="SAM_MT"/>
    <property type="match status" value="1"/>
</dbReference>
<dbReference type="OrthoDB" id="1653798at2"/>
<dbReference type="AlphaFoldDB" id="I3DWE9"/>
<dbReference type="Gene3D" id="3.40.50.150">
    <property type="entry name" value="Vaccinia Virus protein VP39"/>
    <property type="match status" value="1"/>
</dbReference>
<comment type="caution">
    <text evidence="1">The sequence shown here is derived from an EMBL/GenBank/DDBJ whole genome shotgun (WGS) entry which is preliminary data.</text>
</comment>